<comment type="subcellular location">
    <subcellularLocation>
        <location evidence="1">Membrane</location>
        <topology evidence="1">Multi-pass membrane protein</topology>
    </subcellularLocation>
</comment>
<dbReference type="EMBL" id="KN832895">
    <property type="protein sequence ID" value="KIM93495.1"/>
    <property type="molecule type" value="Genomic_DNA"/>
</dbReference>
<reference evidence="6 7" key="1">
    <citation type="submission" date="2014-04" db="EMBL/GenBank/DDBJ databases">
        <authorList>
            <consortium name="DOE Joint Genome Institute"/>
            <person name="Kuo A."/>
            <person name="Martino E."/>
            <person name="Perotto S."/>
            <person name="Kohler A."/>
            <person name="Nagy L.G."/>
            <person name="Floudas D."/>
            <person name="Copeland A."/>
            <person name="Barry K.W."/>
            <person name="Cichocki N."/>
            <person name="Veneault-Fourrey C."/>
            <person name="LaButti K."/>
            <person name="Lindquist E.A."/>
            <person name="Lipzen A."/>
            <person name="Lundell T."/>
            <person name="Morin E."/>
            <person name="Murat C."/>
            <person name="Sun H."/>
            <person name="Tunlid A."/>
            <person name="Henrissat B."/>
            <person name="Grigoriev I.V."/>
            <person name="Hibbett D.S."/>
            <person name="Martin F."/>
            <person name="Nordberg H.P."/>
            <person name="Cantor M.N."/>
            <person name="Hua S.X."/>
        </authorList>
    </citation>
    <scope>NUCLEOTIDE SEQUENCE [LARGE SCALE GENOMIC DNA]</scope>
    <source>
        <strain evidence="6 7">Zn</strain>
    </source>
</reference>
<evidence type="ECO:0000256" key="3">
    <source>
        <dbReference type="ARBA" id="ARBA00022989"/>
    </source>
</evidence>
<proteinExistence type="predicted"/>
<dbReference type="HOGENOM" id="CLU_033465_3_1_1"/>
<dbReference type="OrthoDB" id="3358017at2759"/>
<name>A0A0C3GBD2_OIDMZ</name>
<dbReference type="FunCoup" id="A0A0C3GBD2">
    <property type="interactions" value="38"/>
</dbReference>
<dbReference type="AlphaFoldDB" id="A0A0C3GBD2"/>
<dbReference type="InParanoid" id="A0A0C3GBD2"/>
<dbReference type="Pfam" id="PF04479">
    <property type="entry name" value="RTA1"/>
    <property type="match status" value="1"/>
</dbReference>
<dbReference type="PANTHER" id="PTHR31465">
    <property type="entry name" value="PROTEIN RTA1-RELATED"/>
    <property type="match status" value="1"/>
</dbReference>
<dbReference type="GO" id="GO:0016020">
    <property type="term" value="C:membrane"/>
    <property type="evidence" value="ECO:0007669"/>
    <property type="project" value="UniProtKB-SubCell"/>
</dbReference>
<gene>
    <name evidence="6" type="ORF">OIDMADRAFT_137726</name>
</gene>
<dbReference type="InterPro" id="IPR007568">
    <property type="entry name" value="RTA1"/>
</dbReference>
<dbReference type="PANTHER" id="PTHR31465:SF1">
    <property type="entry name" value="PROTEIN RTA1-RELATED"/>
    <property type="match status" value="1"/>
</dbReference>
<feature type="transmembrane region" description="Helical" evidence="5">
    <location>
        <begin position="152"/>
        <end position="175"/>
    </location>
</feature>
<keyword evidence="4 5" id="KW-0472">Membrane</keyword>
<evidence type="ECO:0000256" key="2">
    <source>
        <dbReference type="ARBA" id="ARBA00022692"/>
    </source>
</evidence>
<keyword evidence="2 5" id="KW-0812">Transmembrane</keyword>
<evidence type="ECO:0008006" key="8">
    <source>
        <dbReference type="Google" id="ProtNLM"/>
    </source>
</evidence>
<evidence type="ECO:0000313" key="7">
    <source>
        <dbReference type="Proteomes" id="UP000054321"/>
    </source>
</evidence>
<evidence type="ECO:0000256" key="4">
    <source>
        <dbReference type="ARBA" id="ARBA00023136"/>
    </source>
</evidence>
<feature type="transmembrane region" description="Helical" evidence="5">
    <location>
        <begin position="230"/>
        <end position="250"/>
    </location>
</feature>
<feature type="transmembrane region" description="Helical" evidence="5">
    <location>
        <begin position="12"/>
        <end position="32"/>
    </location>
</feature>
<feature type="transmembrane region" description="Helical" evidence="5">
    <location>
        <begin position="78"/>
        <end position="103"/>
    </location>
</feature>
<feature type="transmembrane region" description="Helical" evidence="5">
    <location>
        <begin position="115"/>
        <end position="132"/>
    </location>
</feature>
<evidence type="ECO:0000313" key="6">
    <source>
        <dbReference type="EMBL" id="KIM93495.1"/>
    </source>
</evidence>
<evidence type="ECO:0000256" key="5">
    <source>
        <dbReference type="SAM" id="Phobius"/>
    </source>
</evidence>
<keyword evidence="3 5" id="KW-1133">Transmembrane helix</keyword>
<feature type="transmembrane region" description="Helical" evidence="5">
    <location>
        <begin position="39"/>
        <end position="58"/>
    </location>
</feature>
<keyword evidence="7" id="KW-1185">Reference proteome</keyword>
<evidence type="ECO:0000256" key="1">
    <source>
        <dbReference type="ARBA" id="ARBA00004141"/>
    </source>
</evidence>
<accession>A0A0C3GBD2</accession>
<protein>
    <recommendedName>
        <fullName evidence="8">RTA1 like protein</fullName>
    </recommendedName>
</protein>
<dbReference type="STRING" id="913774.A0A0C3GBD2"/>
<sequence length="287" mass="32271">MAGSGYYNYTPSSTAAIIFVFLFAINTLLHLWRMIRSKAWFLVPFLIGGFFDLIGYIARMMSAKESPNYKRGPFIIQALLLLLGPAFFAASIYMILGRIILLTGGEAHAPIRRRWLTKIFVTGDVISFLAQAARTDILPMTSPVTTTGQKIIIAGLFVQIIFFGIFISASVLFHARINKVPTQSSSQLDINWRKHIWVLYTANALIMVRSVYRVIEYIQGKERYLQSKELFLYIFDAALMVVIMVIMNVVHPSEINGWLKAGRGTGAEVDAEMQNLAAGERPTHKAR</sequence>
<reference evidence="7" key="2">
    <citation type="submission" date="2015-01" db="EMBL/GenBank/DDBJ databases">
        <title>Evolutionary Origins and Diversification of the Mycorrhizal Mutualists.</title>
        <authorList>
            <consortium name="DOE Joint Genome Institute"/>
            <consortium name="Mycorrhizal Genomics Consortium"/>
            <person name="Kohler A."/>
            <person name="Kuo A."/>
            <person name="Nagy L.G."/>
            <person name="Floudas D."/>
            <person name="Copeland A."/>
            <person name="Barry K.W."/>
            <person name="Cichocki N."/>
            <person name="Veneault-Fourrey C."/>
            <person name="LaButti K."/>
            <person name="Lindquist E.A."/>
            <person name="Lipzen A."/>
            <person name="Lundell T."/>
            <person name="Morin E."/>
            <person name="Murat C."/>
            <person name="Riley R."/>
            <person name="Ohm R."/>
            <person name="Sun H."/>
            <person name="Tunlid A."/>
            <person name="Henrissat B."/>
            <person name="Grigoriev I.V."/>
            <person name="Hibbett D.S."/>
            <person name="Martin F."/>
        </authorList>
    </citation>
    <scope>NUCLEOTIDE SEQUENCE [LARGE SCALE GENOMIC DNA]</scope>
    <source>
        <strain evidence="7">Zn</strain>
    </source>
</reference>
<dbReference type="Proteomes" id="UP000054321">
    <property type="component" value="Unassembled WGS sequence"/>
</dbReference>
<organism evidence="6 7">
    <name type="scientific">Oidiodendron maius (strain Zn)</name>
    <dbReference type="NCBI Taxonomy" id="913774"/>
    <lineage>
        <taxon>Eukaryota</taxon>
        <taxon>Fungi</taxon>
        <taxon>Dikarya</taxon>
        <taxon>Ascomycota</taxon>
        <taxon>Pezizomycotina</taxon>
        <taxon>Leotiomycetes</taxon>
        <taxon>Leotiomycetes incertae sedis</taxon>
        <taxon>Myxotrichaceae</taxon>
        <taxon>Oidiodendron</taxon>
    </lineage>
</organism>
<feature type="transmembrane region" description="Helical" evidence="5">
    <location>
        <begin position="196"/>
        <end position="215"/>
    </location>
</feature>